<reference evidence="2" key="2">
    <citation type="journal article" date="2014" name="ISME J.">
        <title>Microbial stratification in low pH oxic and suboxic macroscopic growths along an acid mine drainage.</title>
        <authorList>
            <person name="Mendez-Garcia C."/>
            <person name="Mesa V."/>
            <person name="Sprenger R.R."/>
            <person name="Richter M."/>
            <person name="Diez M.S."/>
            <person name="Solano J."/>
            <person name="Bargiela R."/>
            <person name="Golyshina O.V."/>
            <person name="Manteca A."/>
            <person name="Ramos J.L."/>
            <person name="Gallego J.R."/>
            <person name="Llorente I."/>
            <person name="Martins Dos Santos V.A."/>
            <person name="Jensen O.N."/>
            <person name="Pelaez A.I."/>
            <person name="Sanchez J."/>
            <person name="Ferrer M."/>
        </authorList>
    </citation>
    <scope>NUCLEOTIDE SEQUENCE</scope>
</reference>
<dbReference type="AlphaFoldDB" id="T1BXI1"/>
<dbReference type="EMBL" id="AUZY01000696">
    <property type="protein sequence ID" value="EQD77656.1"/>
    <property type="molecule type" value="Genomic_DNA"/>
</dbReference>
<gene>
    <name evidence="2" type="ORF">B1B_00949</name>
</gene>
<comment type="caution">
    <text evidence="2">The sequence shown here is derived from an EMBL/GenBank/DDBJ whole genome shotgun (WGS) entry which is preliminary data.</text>
</comment>
<evidence type="ECO:0000256" key="1">
    <source>
        <dbReference type="SAM" id="Phobius"/>
    </source>
</evidence>
<evidence type="ECO:0000313" key="2">
    <source>
        <dbReference type="EMBL" id="EQD77656.1"/>
    </source>
</evidence>
<sequence>RFEQFKTVYRVAPVYLKKITRVEGLLCLYFLALLVQALIERELRRAMKREKIASLPIYPEARECEAPTTGKILKLFEDVQVLRAWQGGRRIHTEQPALDDLQKELLRLLGVPGSAYQVREG</sequence>
<keyword evidence="1" id="KW-1133">Transmembrane helix</keyword>
<proteinExistence type="predicted"/>
<protein>
    <submittedName>
        <fullName evidence="2">Uncharacterized protein</fullName>
    </submittedName>
</protein>
<keyword evidence="1" id="KW-0812">Transmembrane</keyword>
<feature type="non-terminal residue" evidence="2">
    <location>
        <position position="1"/>
    </location>
</feature>
<reference evidence="2" key="1">
    <citation type="submission" date="2013-08" db="EMBL/GenBank/DDBJ databases">
        <authorList>
            <person name="Mendez C."/>
            <person name="Richter M."/>
            <person name="Ferrer M."/>
            <person name="Sanchez J."/>
        </authorList>
    </citation>
    <scope>NUCLEOTIDE SEQUENCE</scope>
</reference>
<keyword evidence="1" id="KW-0472">Membrane</keyword>
<organism evidence="2">
    <name type="scientific">mine drainage metagenome</name>
    <dbReference type="NCBI Taxonomy" id="410659"/>
    <lineage>
        <taxon>unclassified sequences</taxon>
        <taxon>metagenomes</taxon>
        <taxon>ecological metagenomes</taxon>
    </lineage>
</organism>
<name>T1BXI1_9ZZZZ</name>
<feature type="transmembrane region" description="Helical" evidence="1">
    <location>
        <begin position="20"/>
        <end position="39"/>
    </location>
</feature>
<accession>T1BXI1</accession>